<keyword evidence="8" id="KW-1003">Cell membrane</keyword>
<organism evidence="9 10">
    <name type="scientific">Caballeronia humi</name>
    <dbReference type="NCBI Taxonomy" id="326474"/>
    <lineage>
        <taxon>Bacteria</taxon>
        <taxon>Pseudomonadati</taxon>
        <taxon>Pseudomonadota</taxon>
        <taxon>Betaproteobacteria</taxon>
        <taxon>Burkholderiales</taxon>
        <taxon>Burkholderiaceae</taxon>
        <taxon>Caballeronia</taxon>
    </lineage>
</organism>
<dbReference type="STRING" id="326474.AWB65_01805"/>
<evidence type="ECO:0000256" key="2">
    <source>
        <dbReference type="ARBA" id="ARBA00022448"/>
    </source>
</evidence>
<dbReference type="GO" id="GO:0045259">
    <property type="term" value="C:proton-transporting ATP synthase complex"/>
    <property type="evidence" value="ECO:0007669"/>
    <property type="project" value="UniProtKB-KW"/>
</dbReference>
<dbReference type="PANTHER" id="PTHR11910">
    <property type="entry name" value="ATP SYNTHASE DELTA CHAIN"/>
    <property type="match status" value="1"/>
</dbReference>
<dbReference type="NCBIfam" id="NF004402">
    <property type="entry name" value="PRK05758.2-2"/>
    <property type="match status" value="1"/>
</dbReference>
<comment type="function">
    <text evidence="8">This protein is part of the stalk that links CF(0) to CF(1). It either transmits conformational changes from CF(0) to CF(1) or is implicated in proton conduction.</text>
</comment>
<dbReference type="HAMAP" id="MF_01416">
    <property type="entry name" value="ATP_synth_delta_bact"/>
    <property type="match status" value="1"/>
</dbReference>
<reference evidence="9" key="1">
    <citation type="submission" date="2016-01" db="EMBL/GenBank/DDBJ databases">
        <authorList>
            <person name="Peeters C."/>
        </authorList>
    </citation>
    <scope>NUCLEOTIDE SEQUENCE [LARGE SCALE GENOMIC DNA]</scope>
    <source>
        <strain evidence="9">LMG 22934</strain>
    </source>
</reference>
<comment type="similarity">
    <text evidence="8">Belongs to the ATPase delta chain family.</text>
</comment>
<dbReference type="GO" id="GO:0005886">
    <property type="term" value="C:plasma membrane"/>
    <property type="evidence" value="ECO:0007669"/>
    <property type="project" value="UniProtKB-SubCell"/>
</dbReference>
<dbReference type="GO" id="GO:0046933">
    <property type="term" value="F:proton-transporting ATP synthase activity, rotational mechanism"/>
    <property type="evidence" value="ECO:0007669"/>
    <property type="project" value="UniProtKB-UniRule"/>
</dbReference>
<dbReference type="Proteomes" id="UP000054977">
    <property type="component" value="Unassembled WGS sequence"/>
</dbReference>
<evidence type="ECO:0000256" key="1">
    <source>
        <dbReference type="ARBA" id="ARBA00004370"/>
    </source>
</evidence>
<dbReference type="InterPro" id="IPR000711">
    <property type="entry name" value="ATPase_OSCP/dsu"/>
</dbReference>
<comment type="function">
    <text evidence="8">F(1)F(0) ATP synthase produces ATP from ADP in the presence of a proton or sodium gradient. F-type ATPases consist of two structural domains, F(1) containing the extramembraneous catalytic core and F(0) containing the membrane proton channel, linked together by a central stalk and a peripheral stalk. During catalysis, ATP synthesis in the catalytic domain of F(1) is coupled via a rotary mechanism of the central stalk subunits to proton translocation.</text>
</comment>
<gene>
    <name evidence="8" type="primary">atpH</name>
    <name evidence="9" type="ORF">AWB65_01805</name>
</gene>
<evidence type="ECO:0000313" key="9">
    <source>
        <dbReference type="EMBL" id="SAL29738.1"/>
    </source>
</evidence>
<dbReference type="InterPro" id="IPR026015">
    <property type="entry name" value="ATP_synth_OSCP/delta_N_sf"/>
</dbReference>
<keyword evidence="5 8" id="KW-0472">Membrane</keyword>
<comment type="subcellular location">
    <subcellularLocation>
        <location evidence="8">Cell membrane</location>
        <topology evidence="8">Peripheral membrane protein</topology>
    </subcellularLocation>
    <subcellularLocation>
        <location evidence="1">Membrane</location>
    </subcellularLocation>
</comment>
<evidence type="ECO:0000256" key="8">
    <source>
        <dbReference type="HAMAP-Rule" id="MF_01416"/>
    </source>
</evidence>
<evidence type="ECO:0000256" key="6">
    <source>
        <dbReference type="ARBA" id="ARBA00023196"/>
    </source>
</evidence>
<proteinExistence type="inferred from homology"/>
<dbReference type="NCBIfam" id="TIGR01145">
    <property type="entry name" value="ATP_synt_delta"/>
    <property type="match status" value="1"/>
</dbReference>
<evidence type="ECO:0000256" key="7">
    <source>
        <dbReference type="ARBA" id="ARBA00023310"/>
    </source>
</evidence>
<keyword evidence="4 8" id="KW-0406">Ion transport</keyword>
<keyword evidence="3 8" id="KW-0375">Hydrogen ion transport</keyword>
<dbReference type="OrthoDB" id="9816221at2"/>
<keyword evidence="6 8" id="KW-0139">CF(1)</keyword>
<evidence type="ECO:0000256" key="5">
    <source>
        <dbReference type="ARBA" id="ARBA00023136"/>
    </source>
</evidence>
<dbReference type="Gene3D" id="1.10.520.20">
    <property type="entry name" value="N-terminal domain of the delta subunit of the F1F0-ATP synthase"/>
    <property type="match status" value="1"/>
</dbReference>
<name>A0A158GC62_9BURK</name>
<dbReference type="EMBL" id="FCNW02000006">
    <property type="protein sequence ID" value="SAL29738.1"/>
    <property type="molecule type" value="Genomic_DNA"/>
</dbReference>
<dbReference type="Pfam" id="PF00213">
    <property type="entry name" value="OSCP"/>
    <property type="match status" value="1"/>
</dbReference>
<keyword evidence="10" id="KW-1185">Reference proteome</keyword>
<evidence type="ECO:0000256" key="3">
    <source>
        <dbReference type="ARBA" id="ARBA00022781"/>
    </source>
</evidence>
<keyword evidence="2 8" id="KW-0813">Transport</keyword>
<protein>
    <recommendedName>
        <fullName evidence="8">ATP synthase subunit delta</fullName>
    </recommendedName>
    <alternativeName>
        <fullName evidence="8">ATP synthase F(1) sector subunit delta</fullName>
    </alternativeName>
    <alternativeName>
        <fullName evidence="8">F-type ATPase subunit delta</fullName>
        <shortName evidence="8">F-ATPase subunit delta</shortName>
    </alternativeName>
</protein>
<dbReference type="PRINTS" id="PR00125">
    <property type="entry name" value="ATPASEDELTA"/>
</dbReference>
<dbReference type="RefSeq" id="WP_087666834.1">
    <property type="nucleotide sequence ID" value="NZ_FCNW02000006.1"/>
</dbReference>
<dbReference type="SUPFAM" id="SSF47928">
    <property type="entry name" value="N-terminal domain of the delta subunit of the F1F0-ATP synthase"/>
    <property type="match status" value="1"/>
</dbReference>
<evidence type="ECO:0000313" key="10">
    <source>
        <dbReference type="Proteomes" id="UP000054977"/>
    </source>
</evidence>
<sequence length="179" mass="19437">MAELATIARPYAEALFRVAEAGDLAAWSNFVEELAQVARLPELLSVATSPKVSRDQVSDLLLSAVQSPLKDSPQAKNFVQMLVDNHRLPLMNEVAVQFDELKNAREGAADALIVSAFPLEGEQLNDLVASLERKFQRKLKPTVEIDPSLIGGVRVTVGDEVLDTSVRARLASMQTALTA</sequence>
<comment type="caution">
    <text evidence="9">The sequence shown here is derived from an EMBL/GenBank/DDBJ whole genome shotgun (WGS) entry which is preliminary data.</text>
</comment>
<dbReference type="AlphaFoldDB" id="A0A158GC62"/>
<evidence type="ECO:0000256" key="4">
    <source>
        <dbReference type="ARBA" id="ARBA00023065"/>
    </source>
</evidence>
<accession>A0A158GC62</accession>
<keyword evidence="7 8" id="KW-0066">ATP synthesis</keyword>